<evidence type="ECO:0000256" key="4">
    <source>
        <dbReference type="ARBA" id="ARBA00022898"/>
    </source>
</evidence>
<dbReference type="CDD" id="cd00609">
    <property type="entry name" value="AAT_like"/>
    <property type="match status" value="1"/>
</dbReference>
<proteinExistence type="inferred from homology"/>
<dbReference type="GO" id="GO:0006520">
    <property type="term" value="P:amino acid metabolic process"/>
    <property type="evidence" value="ECO:0007669"/>
    <property type="project" value="TreeGrafter"/>
</dbReference>
<keyword evidence="3" id="KW-0032">Aminotransferase</keyword>
<dbReference type="InterPro" id="IPR006948">
    <property type="entry name" value="Alliinase_C"/>
</dbReference>
<name>A0A5C7HGX5_9ROSI</name>
<dbReference type="PANTHER" id="PTHR43795">
    <property type="entry name" value="BIFUNCTIONAL ASPARTATE AMINOTRANSFERASE AND GLUTAMATE/ASPARTATE-PREPHENATE AMINOTRANSFERASE-RELATED"/>
    <property type="match status" value="1"/>
</dbReference>
<dbReference type="EMBL" id="VAHF01000008">
    <property type="protein sequence ID" value="TXG56241.1"/>
    <property type="molecule type" value="Genomic_DNA"/>
</dbReference>
<comment type="similarity">
    <text evidence="2">Belongs to the alliinase family.</text>
</comment>
<dbReference type="InterPro" id="IPR015421">
    <property type="entry name" value="PyrdxlP-dep_Trfase_major"/>
</dbReference>
<keyword evidence="4" id="KW-0663">Pyridoxal phosphate</keyword>
<dbReference type="SUPFAM" id="SSF53383">
    <property type="entry name" value="PLP-dependent transferases"/>
    <property type="match status" value="2"/>
</dbReference>
<dbReference type="Pfam" id="PF04864">
    <property type="entry name" value="Alliinase_C"/>
    <property type="match status" value="2"/>
</dbReference>
<dbReference type="InterPro" id="IPR015424">
    <property type="entry name" value="PyrdxlP-dep_Trfase"/>
</dbReference>
<evidence type="ECO:0000313" key="7">
    <source>
        <dbReference type="EMBL" id="TXG56241.1"/>
    </source>
</evidence>
<dbReference type="PANTHER" id="PTHR43795:SF15">
    <property type="entry name" value="TRYPTOPHAN AMINOTRANSFERASE-RELATED PROTEIN 1"/>
    <property type="match status" value="1"/>
</dbReference>
<organism evidence="7 8">
    <name type="scientific">Acer yangbiense</name>
    <dbReference type="NCBI Taxonomy" id="1000413"/>
    <lineage>
        <taxon>Eukaryota</taxon>
        <taxon>Viridiplantae</taxon>
        <taxon>Streptophyta</taxon>
        <taxon>Embryophyta</taxon>
        <taxon>Tracheophyta</taxon>
        <taxon>Spermatophyta</taxon>
        <taxon>Magnoliopsida</taxon>
        <taxon>eudicotyledons</taxon>
        <taxon>Gunneridae</taxon>
        <taxon>Pentapetalae</taxon>
        <taxon>rosids</taxon>
        <taxon>malvids</taxon>
        <taxon>Sapindales</taxon>
        <taxon>Sapindaceae</taxon>
        <taxon>Hippocastanoideae</taxon>
        <taxon>Acereae</taxon>
        <taxon>Acer</taxon>
    </lineage>
</organism>
<comment type="cofactor">
    <cofactor evidence="1">
        <name>pyridoxal 5'-phosphate</name>
        <dbReference type="ChEBI" id="CHEBI:597326"/>
    </cofactor>
</comment>
<evidence type="ECO:0000256" key="2">
    <source>
        <dbReference type="ARBA" id="ARBA00006312"/>
    </source>
</evidence>
<comment type="caution">
    <text evidence="7">The sequence shown here is derived from an EMBL/GenBank/DDBJ whole genome shotgun (WGS) entry which is preliminary data.</text>
</comment>
<dbReference type="Gene3D" id="2.10.25.30">
    <property type="entry name" value="EGF-like, alliinase"/>
    <property type="match status" value="1"/>
</dbReference>
<evidence type="ECO:0000256" key="5">
    <source>
        <dbReference type="SAM" id="MobiDB-lite"/>
    </source>
</evidence>
<evidence type="ECO:0000313" key="8">
    <source>
        <dbReference type="Proteomes" id="UP000323000"/>
    </source>
</evidence>
<evidence type="ECO:0000256" key="3">
    <source>
        <dbReference type="ARBA" id="ARBA00022576"/>
    </source>
</evidence>
<dbReference type="GO" id="GO:0016846">
    <property type="term" value="F:carbon-sulfur lyase activity"/>
    <property type="evidence" value="ECO:0007669"/>
    <property type="project" value="InterPro"/>
</dbReference>
<dbReference type="InterPro" id="IPR015422">
    <property type="entry name" value="PyrdxlP-dep_Trfase_small"/>
</dbReference>
<feature type="domain" description="Alliinase C-terminal" evidence="6">
    <location>
        <begin position="26"/>
        <end position="273"/>
    </location>
</feature>
<dbReference type="Gene3D" id="3.40.640.10">
    <property type="entry name" value="Type I PLP-dependent aspartate aminotransferase-like (Major domain)"/>
    <property type="match status" value="1"/>
</dbReference>
<dbReference type="Gene3D" id="3.90.1150.10">
    <property type="entry name" value="Aspartate Aminotransferase, domain 1"/>
    <property type="match status" value="1"/>
</dbReference>
<reference evidence="8" key="1">
    <citation type="journal article" date="2019" name="Gigascience">
        <title>De novo genome assembly of the endangered Acer yangbiense, a plant species with extremely small populations endemic to Yunnan Province, China.</title>
        <authorList>
            <person name="Yang J."/>
            <person name="Wariss H.M."/>
            <person name="Tao L."/>
            <person name="Zhang R."/>
            <person name="Yun Q."/>
            <person name="Hollingsworth P."/>
            <person name="Dao Z."/>
            <person name="Luo G."/>
            <person name="Guo H."/>
            <person name="Ma Y."/>
            <person name="Sun W."/>
        </authorList>
    </citation>
    <scope>NUCLEOTIDE SEQUENCE [LARGE SCALE GENOMIC DNA]</scope>
    <source>
        <strain evidence="8">cv. Malutang</strain>
    </source>
</reference>
<sequence length="465" mass="52293">MVVFNQKASNGCTKSSSPSTNISKTINLDQGDPTLFEPYWRKMGDKCTMVISASDSMSYFSDAGNLCWFLEPKLSDSIKNLHREIGNAKSNSRHIVVGTGSTQLYQAALYALSSSPDRTHPISVVSAAPYYSQYPEETDYLRSGLYKWAGDAYTFDKEEDGNTNYIEVVNSPSNPDGSIREAVVKRTGGKLIHDLAYYWPQYTPITCPADHDIMLFTFSKCTGHAGSRIGWALVKDTEVAKKMIKFIELNSIGVSKESQLRAAMILGTLSDNSYRNFNSNKPELNSIGVSKESQLRAEMILGKLSDNSYQNLNSNKPELNSMCVSKESQLRAAMILGKLSDNSYQNLNSNKPDNFFEYSQCLLAERWKKLREVVKRNQLLILPDYPLEYCNFTGKFTQSHPAFAWLQCKEEDVDCEKLIKAHKMMVRGGVRFGAEKKYVRVSMLSSEGVFNLFLQRLSAIKGNFN</sequence>
<feature type="region of interest" description="Disordered" evidence="5">
    <location>
        <begin position="1"/>
        <end position="20"/>
    </location>
</feature>
<dbReference type="InterPro" id="IPR037029">
    <property type="entry name" value="Alliinase_N_sf"/>
</dbReference>
<keyword evidence="3" id="KW-0808">Transferase</keyword>
<feature type="domain" description="Alliinase C-terminal" evidence="6">
    <location>
        <begin position="319"/>
        <end position="460"/>
    </location>
</feature>
<dbReference type="GO" id="GO:0008483">
    <property type="term" value="F:transaminase activity"/>
    <property type="evidence" value="ECO:0007669"/>
    <property type="project" value="UniProtKB-KW"/>
</dbReference>
<dbReference type="AlphaFoldDB" id="A0A5C7HGX5"/>
<keyword evidence="8" id="KW-1185">Reference proteome</keyword>
<dbReference type="OrthoDB" id="2020362at2759"/>
<dbReference type="Proteomes" id="UP000323000">
    <property type="component" value="Chromosome 8"/>
</dbReference>
<dbReference type="InterPro" id="IPR050478">
    <property type="entry name" value="Ethylene_sulfur-biosynth"/>
</dbReference>
<evidence type="ECO:0000256" key="1">
    <source>
        <dbReference type="ARBA" id="ARBA00001933"/>
    </source>
</evidence>
<accession>A0A5C7HGX5</accession>
<evidence type="ECO:0000259" key="6">
    <source>
        <dbReference type="Pfam" id="PF04864"/>
    </source>
</evidence>
<protein>
    <recommendedName>
        <fullName evidence="6">Alliinase C-terminal domain-containing protein</fullName>
    </recommendedName>
</protein>
<gene>
    <name evidence="7" type="ORF">EZV62_017554</name>
</gene>